<name>A0AB38TCK2_9HYPH</name>
<evidence type="ECO:0000313" key="2">
    <source>
        <dbReference type="Proteomes" id="UP001060070"/>
    </source>
</evidence>
<dbReference type="Pfam" id="PF14137">
    <property type="entry name" value="DUF4304"/>
    <property type="match status" value="1"/>
</dbReference>
<dbReference type="InterPro" id="IPR025412">
    <property type="entry name" value="DUF4304"/>
</dbReference>
<organism evidence="1 2">
    <name type="scientific">Mesorhizobium ciceri</name>
    <dbReference type="NCBI Taxonomy" id="39645"/>
    <lineage>
        <taxon>Bacteria</taxon>
        <taxon>Pseudomonadati</taxon>
        <taxon>Pseudomonadota</taxon>
        <taxon>Alphaproteobacteria</taxon>
        <taxon>Hyphomicrobiales</taxon>
        <taxon>Phyllobacteriaceae</taxon>
        <taxon>Mesorhizobium</taxon>
    </lineage>
</organism>
<proteinExistence type="predicted"/>
<evidence type="ECO:0000313" key="1">
    <source>
        <dbReference type="EMBL" id="UTU52533.1"/>
    </source>
</evidence>
<keyword evidence="2" id="KW-1185">Reference proteome</keyword>
<dbReference type="RefSeq" id="WP_024502145.1">
    <property type="nucleotide sequence ID" value="NZ_CP088147.1"/>
</dbReference>
<reference evidence="1 2" key="1">
    <citation type="journal article" date="2022" name="Microbiol. Resour. Announc.">
        <title>Complete Genome Sequence of Mesorhizobium ciceri Strain R30, a Rhizobium Used as a Commercial Inoculant for Chickpea in Argentina.</title>
        <authorList>
            <person name="Foresto E."/>
            <person name="Revale S."/>
            <person name="Primo E."/>
            <person name="Nievas F."/>
            <person name="Carezzano E."/>
            <person name="Puente M."/>
            <person name="Alzari P."/>
            <person name="Mart M."/>
            <person name="Ben-Assaya M."/>
            <person name="Mornico D."/>
            <person name="Santoro M."/>
            <person name="Mart F."/>
            <person name="Giordano W."/>
            <person name="Bogino P."/>
        </authorList>
    </citation>
    <scope>NUCLEOTIDE SEQUENCE [LARGE SCALE GENOMIC DNA]</scope>
    <source>
        <strain evidence="1 2">R30</strain>
    </source>
</reference>
<dbReference type="Proteomes" id="UP001060070">
    <property type="component" value="Chromosome"/>
</dbReference>
<protein>
    <submittedName>
        <fullName evidence="1">DUF4304 domain-containing protein</fullName>
    </submittedName>
</protein>
<dbReference type="EMBL" id="CP088147">
    <property type="protein sequence ID" value="UTU52533.1"/>
    <property type="molecule type" value="Genomic_DNA"/>
</dbReference>
<accession>A0AB38TCK2</accession>
<dbReference type="AlphaFoldDB" id="A0AB38TCK2"/>
<sequence>MSGGEEAIVQALVETASHYGFRGVRAKNFYREGPETICVLNLQKSSWGPQFYINAAVWFARLGPERRPKEYNCHIRWRVNSQMEDEQSKAFEQALNLEHPLPDDQRLSLIKDGVDAYGFRLLSRCDSEEAALRVADECEPQVMVALAARRQEKAN</sequence>
<gene>
    <name evidence="1" type="ORF">LRP29_03540</name>
</gene>